<dbReference type="SUPFAM" id="SSF110395">
    <property type="entry name" value="CutC-like"/>
    <property type="match status" value="1"/>
</dbReference>
<evidence type="ECO:0000256" key="2">
    <source>
        <dbReference type="ARBA" id="ARBA00019014"/>
    </source>
</evidence>
<name>A0A6A6H5V1_VIRVR</name>
<protein>
    <recommendedName>
        <fullName evidence="2">Copper homeostasis protein cutC homolog</fullName>
    </recommendedName>
</protein>
<reference evidence="3" key="1">
    <citation type="journal article" date="2020" name="Stud. Mycol.">
        <title>101 Dothideomycetes genomes: a test case for predicting lifestyles and emergence of pathogens.</title>
        <authorList>
            <person name="Haridas S."/>
            <person name="Albert R."/>
            <person name="Binder M."/>
            <person name="Bloem J."/>
            <person name="Labutti K."/>
            <person name="Salamov A."/>
            <person name="Andreopoulos B."/>
            <person name="Baker S."/>
            <person name="Barry K."/>
            <person name="Bills G."/>
            <person name="Bluhm B."/>
            <person name="Cannon C."/>
            <person name="Castanera R."/>
            <person name="Culley D."/>
            <person name="Daum C."/>
            <person name="Ezra D."/>
            <person name="Gonzalez J."/>
            <person name="Henrissat B."/>
            <person name="Kuo A."/>
            <person name="Liang C."/>
            <person name="Lipzen A."/>
            <person name="Lutzoni F."/>
            <person name="Magnuson J."/>
            <person name="Mondo S."/>
            <person name="Nolan M."/>
            <person name="Ohm R."/>
            <person name="Pangilinan J."/>
            <person name="Park H.-J."/>
            <person name="Ramirez L."/>
            <person name="Alfaro M."/>
            <person name="Sun H."/>
            <person name="Tritt A."/>
            <person name="Yoshinaga Y."/>
            <person name="Zwiers L.-H."/>
            <person name="Turgeon B."/>
            <person name="Goodwin S."/>
            <person name="Spatafora J."/>
            <person name="Crous P."/>
            <person name="Grigoriev I."/>
        </authorList>
    </citation>
    <scope>NUCLEOTIDE SEQUENCE</scope>
    <source>
        <strain evidence="3">Tuck. ex Michener</strain>
    </source>
</reference>
<dbReference type="Proteomes" id="UP000800092">
    <property type="component" value="Unassembled WGS sequence"/>
</dbReference>
<gene>
    <name evidence="3" type="ORF">EV356DRAFT_503815</name>
</gene>
<comment type="similarity">
    <text evidence="1">Belongs to the CutC family.</text>
</comment>
<dbReference type="OrthoDB" id="7392499at2759"/>
<dbReference type="EMBL" id="ML991808">
    <property type="protein sequence ID" value="KAF2233231.1"/>
    <property type="molecule type" value="Genomic_DNA"/>
</dbReference>
<dbReference type="InterPro" id="IPR036822">
    <property type="entry name" value="CutC-like_dom_sf"/>
</dbReference>
<dbReference type="AlphaFoldDB" id="A0A6A6H5V1"/>
<proteinExistence type="inferred from homology"/>
<accession>A0A6A6H5V1</accession>
<evidence type="ECO:0000313" key="3">
    <source>
        <dbReference type="EMBL" id="KAF2233231.1"/>
    </source>
</evidence>
<organism evidence="3 4">
    <name type="scientific">Viridothelium virens</name>
    <name type="common">Speckled blister lichen</name>
    <name type="synonym">Trypethelium virens</name>
    <dbReference type="NCBI Taxonomy" id="1048519"/>
    <lineage>
        <taxon>Eukaryota</taxon>
        <taxon>Fungi</taxon>
        <taxon>Dikarya</taxon>
        <taxon>Ascomycota</taxon>
        <taxon>Pezizomycotina</taxon>
        <taxon>Dothideomycetes</taxon>
        <taxon>Dothideomycetes incertae sedis</taxon>
        <taxon>Trypetheliales</taxon>
        <taxon>Trypetheliaceae</taxon>
        <taxon>Viridothelium</taxon>
    </lineage>
</organism>
<evidence type="ECO:0000313" key="4">
    <source>
        <dbReference type="Proteomes" id="UP000800092"/>
    </source>
</evidence>
<dbReference type="Pfam" id="PF03932">
    <property type="entry name" value="CutC"/>
    <property type="match status" value="1"/>
</dbReference>
<dbReference type="GO" id="GO:0005507">
    <property type="term" value="F:copper ion binding"/>
    <property type="evidence" value="ECO:0007669"/>
    <property type="project" value="TreeGrafter"/>
</dbReference>
<evidence type="ECO:0000256" key="1">
    <source>
        <dbReference type="ARBA" id="ARBA00007768"/>
    </source>
</evidence>
<dbReference type="InterPro" id="IPR005627">
    <property type="entry name" value="CutC-like"/>
</dbReference>
<sequence>MLEIACFNNHSACLAEEAGADRIELCADYAVGGTTPRLEDCTLLRNKVQIPIFVMNRPRGGSFVYTEAELTKMRDDISRFKDIADGFVFGVLDESGMVDVAQNTELVTLASPKSCTFHRAFDQIPDKLHALEEVIRCGFQTILTAGGGTSAVAGIETIERLVERSQGRIAIMPGGGIRSSNIADLKSTVGSQWFHSAAITDRDEVADVNEIRELKALS</sequence>
<dbReference type="HAMAP" id="MF_00795">
    <property type="entry name" value="CutC"/>
    <property type="match status" value="1"/>
</dbReference>
<dbReference type="PANTHER" id="PTHR12598">
    <property type="entry name" value="COPPER HOMEOSTASIS PROTEIN CUTC"/>
    <property type="match status" value="1"/>
</dbReference>
<dbReference type="PANTHER" id="PTHR12598:SF0">
    <property type="entry name" value="COPPER HOMEOSTASIS PROTEIN CUTC HOMOLOG"/>
    <property type="match status" value="1"/>
</dbReference>
<dbReference type="Gene3D" id="3.20.20.380">
    <property type="entry name" value="Copper homeostasis (CutC) domain"/>
    <property type="match status" value="1"/>
</dbReference>
<keyword evidence="4" id="KW-1185">Reference proteome</keyword>